<dbReference type="AlphaFoldDB" id="A0A6P0UH55"/>
<sequence>MKKPLYLFGLLAILIFTACTNDEIPPVVEEEPITEDPITEDPTDPEEEPPVLMGEVQFLNANLVYDGLVLINDAGNNRAFLMDKEARLVHEWPLSNNLGNDAHLESDGVLLATLEADDPKITFGGQGGKIQFIAPDGTITWNFNYSSEEAETHHDVELLPNGNVLAMVWERVTQDMAANAGSSSLVDVFPEAIIEVDPRTDQIVWEWHAWDHIIQDFDETKDHFGVVADNPQLIDVNYVTIDNGDIMHANGIAYDPVKDVIYLSVNFYSEVWVIDHSTSTEEARGNSGGNYGKGGDLIYRFGNPEAYRNASGERLFKNNHFPNLLKGEQEGKMLIFSNGAELEQSTVYELQLPSEFNLQPNTDNEPEVIWTFSHPDLYSPKVSGAVLLPNGNRMIAEGDYGVWEVTETGQVVWKFNAQGFFWRAYHYDKDAPEISALNLSN</sequence>
<dbReference type="EMBL" id="JAABOP010000002">
    <property type="protein sequence ID" value="NER10503.1"/>
    <property type="molecule type" value="Genomic_DNA"/>
</dbReference>
<protein>
    <recommendedName>
        <fullName evidence="5">Arylsulfotransferase (ASST)</fullName>
    </recommendedName>
</protein>
<dbReference type="RefSeq" id="WP_163692657.1">
    <property type="nucleotide sequence ID" value="NZ_FXTW01000002.1"/>
</dbReference>
<dbReference type="SUPFAM" id="SSF50998">
    <property type="entry name" value="Quinoprotein alcohol dehydrogenase-like"/>
    <property type="match status" value="1"/>
</dbReference>
<dbReference type="InterPro" id="IPR053143">
    <property type="entry name" value="Arylsulfate_ST"/>
</dbReference>
<evidence type="ECO:0000256" key="1">
    <source>
        <dbReference type="SAM" id="MobiDB-lite"/>
    </source>
</evidence>
<dbReference type="GO" id="GO:0004062">
    <property type="term" value="F:aryl sulfotransferase activity"/>
    <property type="evidence" value="ECO:0007669"/>
    <property type="project" value="InterPro"/>
</dbReference>
<accession>A0A6P0UH55</accession>
<evidence type="ECO:0000313" key="3">
    <source>
        <dbReference type="EMBL" id="NER10503.1"/>
    </source>
</evidence>
<gene>
    <name evidence="3" type="ORF">GWK09_08245</name>
</gene>
<dbReference type="InterPro" id="IPR011047">
    <property type="entry name" value="Quinoprotein_ADH-like_sf"/>
</dbReference>
<name>A0A6P0UH55_9FLAO</name>
<dbReference type="PANTHER" id="PTHR35340:SF5">
    <property type="entry name" value="ASST-DOMAIN-CONTAINING PROTEIN"/>
    <property type="match status" value="1"/>
</dbReference>
<feature type="signal peptide" evidence="2">
    <location>
        <begin position="1"/>
        <end position="20"/>
    </location>
</feature>
<dbReference type="Pfam" id="PF05935">
    <property type="entry name" value="Arylsulfotrans"/>
    <property type="match status" value="1"/>
</dbReference>
<organism evidence="3 4">
    <name type="scientific">Muriicola jejuensis</name>
    <dbReference type="NCBI Taxonomy" id="504488"/>
    <lineage>
        <taxon>Bacteria</taxon>
        <taxon>Pseudomonadati</taxon>
        <taxon>Bacteroidota</taxon>
        <taxon>Flavobacteriia</taxon>
        <taxon>Flavobacteriales</taxon>
        <taxon>Flavobacteriaceae</taxon>
        <taxon>Muriicola</taxon>
    </lineage>
</organism>
<proteinExistence type="predicted"/>
<evidence type="ECO:0000313" key="4">
    <source>
        <dbReference type="Proteomes" id="UP000468443"/>
    </source>
</evidence>
<dbReference type="PANTHER" id="PTHR35340">
    <property type="entry name" value="PQQ ENZYME REPEAT PROTEIN-RELATED"/>
    <property type="match status" value="1"/>
</dbReference>
<dbReference type="PROSITE" id="PS51257">
    <property type="entry name" value="PROKAR_LIPOPROTEIN"/>
    <property type="match status" value="1"/>
</dbReference>
<feature type="compositionally biased region" description="Acidic residues" evidence="1">
    <location>
        <begin position="28"/>
        <end position="49"/>
    </location>
</feature>
<evidence type="ECO:0008006" key="5">
    <source>
        <dbReference type="Google" id="ProtNLM"/>
    </source>
</evidence>
<feature type="region of interest" description="Disordered" evidence="1">
    <location>
        <begin position="26"/>
        <end position="49"/>
    </location>
</feature>
<evidence type="ECO:0000256" key="2">
    <source>
        <dbReference type="SAM" id="SignalP"/>
    </source>
</evidence>
<reference evidence="3 4" key="1">
    <citation type="submission" date="2020-01" db="EMBL/GenBank/DDBJ databases">
        <title>Muriicola jejuensis KCTC 22299.</title>
        <authorList>
            <person name="Wang G."/>
        </authorList>
    </citation>
    <scope>NUCLEOTIDE SEQUENCE [LARGE SCALE GENOMIC DNA]</scope>
    <source>
        <strain evidence="3 4">KCTC 22299</strain>
    </source>
</reference>
<keyword evidence="4" id="KW-1185">Reference proteome</keyword>
<keyword evidence="2" id="KW-0732">Signal</keyword>
<comment type="caution">
    <text evidence="3">The sequence shown here is derived from an EMBL/GenBank/DDBJ whole genome shotgun (WGS) entry which is preliminary data.</text>
</comment>
<dbReference type="Proteomes" id="UP000468443">
    <property type="component" value="Unassembled WGS sequence"/>
</dbReference>
<dbReference type="InterPro" id="IPR010262">
    <property type="entry name" value="Arylsulfotransferase_bact"/>
</dbReference>
<feature type="chain" id="PRO_5026967474" description="Arylsulfotransferase (ASST)" evidence="2">
    <location>
        <begin position="21"/>
        <end position="441"/>
    </location>
</feature>